<protein>
    <submittedName>
        <fullName evidence="3">CoA transferase</fullName>
    </submittedName>
</protein>
<dbReference type="Gene3D" id="3.30.1540.10">
    <property type="entry name" value="formyl-coa transferase, domain 3"/>
    <property type="match status" value="1"/>
</dbReference>
<dbReference type="Pfam" id="PF02515">
    <property type="entry name" value="CoA_transf_3"/>
    <property type="match status" value="1"/>
</dbReference>
<reference evidence="3" key="1">
    <citation type="submission" date="2020-10" db="EMBL/GenBank/DDBJ databases">
        <authorList>
            <person name="Gilroy R."/>
        </authorList>
    </citation>
    <scope>NUCLEOTIDE SEQUENCE</scope>
    <source>
        <strain evidence="3">CHK180-2868</strain>
    </source>
</reference>
<gene>
    <name evidence="3" type="ORF">IAB28_03070</name>
</gene>
<dbReference type="AlphaFoldDB" id="A0A9D1A3B2"/>
<dbReference type="SUPFAM" id="SSF89796">
    <property type="entry name" value="CoA-transferase family III (CaiB/BaiF)"/>
    <property type="match status" value="1"/>
</dbReference>
<dbReference type="InterPro" id="IPR023606">
    <property type="entry name" value="CoA-Trfase_III_dom_1_sf"/>
</dbReference>
<reference evidence="3" key="2">
    <citation type="journal article" date="2021" name="PeerJ">
        <title>Extensive microbial diversity within the chicken gut microbiome revealed by metagenomics and culture.</title>
        <authorList>
            <person name="Gilroy R."/>
            <person name="Ravi A."/>
            <person name="Getino M."/>
            <person name="Pursley I."/>
            <person name="Horton D.L."/>
            <person name="Alikhan N.F."/>
            <person name="Baker D."/>
            <person name="Gharbi K."/>
            <person name="Hall N."/>
            <person name="Watson M."/>
            <person name="Adriaenssens E.M."/>
            <person name="Foster-Nyarko E."/>
            <person name="Jarju S."/>
            <person name="Secka A."/>
            <person name="Antonio M."/>
            <person name="Oren A."/>
            <person name="Chaudhuri R.R."/>
            <person name="La Ragione R."/>
            <person name="Hildebrand F."/>
            <person name="Pallen M.J."/>
        </authorList>
    </citation>
    <scope>NUCLEOTIDE SEQUENCE</scope>
    <source>
        <strain evidence="3">CHK180-2868</strain>
    </source>
</reference>
<evidence type="ECO:0000313" key="4">
    <source>
        <dbReference type="Proteomes" id="UP000824250"/>
    </source>
</evidence>
<dbReference type="GO" id="GO:0016740">
    <property type="term" value="F:transferase activity"/>
    <property type="evidence" value="ECO:0007669"/>
    <property type="project" value="UniProtKB-KW"/>
</dbReference>
<evidence type="ECO:0000256" key="2">
    <source>
        <dbReference type="ARBA" id="ARBA00022679"/>
    </source>
</evidence>
<accession>A0A9D1A3B2</accession>
<dbReference type="InterPro" id="IPR003673">
    <property type="entry name" value="CoA-Trfase_fam_III"/>
</dbReference>
<dbReference type="Gene3D" id="3.40.50.10540">
    <property type="entry name" value="Crotonobetainyl-coa:carnitine coa-transferase, domain 1"/>
    <property type="match status" value="1"/>
</dbReference>
<comment type="caution">
    <text evidence="3">The sequence shown here is derived from an EMBL/GenBank/DDBJ whole genome shotgun (WGS) entry which is preliminary data.</text>
</comment>
<dbReference type="InterPro" id="IPR050509">
    <property type="entry name" value="CoA-transferase_III"/>
</dbReference>
<keyword evidence="2 3" id="KW-0808">Transferase</keyword>
<name>A0A9D1A3B2_9FIRM</name>
<dbReference type="InterPro" id="IPR044855">
    <property type="entry name" value="CoA-Trfase_III_dom3_sf"/>
</dbReference>
<dbReference type="PANTHER" id="PTHR48228:SF6">
    <property type="entry name" value="L-CARNITINE COA-TRANSFERASE"/>
    <property type="match status" value="1"/>
</dbReference>
<dbReference type="EMBL" id="DVGC01000014">
    <property type="protein sequence ID" value="HIR04931.1"/>
    <property type="molecule type" value="Genomic_DNA"/>
</dbReference>
<comment type="similarity">
    <text evidence="1">Belongs to the CoA-transferase III family.</text>
</comment>
<organism evidence="3 4">
    <name type="scientific">Candidatus Copromonas faecavium</name>
    <name type="common">nom. illeg.</name>
    <dbReference type="NCBI Taxonomy" id="2840740"/>
    <lineage>
        <taxon>Bacteria</taxon>
        <taxon>Bacillati</taxon>
        <taxon>Bacillota</taxon>
        <taxon>Clostridia</taxon>
        <taxon>Lachnospirales</taxon>
        <taxon>Lachnospiraceae</taxon>
        <taxon>Candidatus Copromonas (nom. illeg.)</taxon>
    </lineage>
</organism>
<evidence type="ECO:0000256" key="1">
    <source>
        <dbReference type="ARBA" id="ARBA00008383"/>
    </source>
</evidence>
<dbReference type="PANTHER" id="PTHR48228">
    <property type="entry name" value="SUCCINYL-COA--D-CITRAMALATE COA-TRANSFERASE"/>
    <property type="match status" value="1"/>
</dbReference>
<sequence>MEALKGIRVIDAANVIAGPYCASILSEFGADVIKVEQPGKGDNFRSMGPRSKDGKSIRWPSMGRNKRCVTLDFHKPEAKEIFLDLVRESDVVIENFRTGTFEKWGLGYEELKKANPQIIVTHVTGYGQTGPNKELSGFGGPLTGFAGVTYTQGYPDKPPVSPSFSLADYVAGLNAAIGTLLALYYRDAESGEGQEIDVSLYEGLFRMQDSLIADYDINGKVRERKARMDGASVPGGKFLTKDQKWVMLACSTNNAFKYLTQAMERPDLYEKYPDMADRFANEAFIMQETAQWFSSHDYREVMEKCNANKVALGPIYSIADIWEDPQYQARHNLVEFDSPDFGKVHIASVCPILSKTPGTIKWIGQPVGSFNQEVYQDLLGYDDEKLKALQENGVI</sequence>
<evidence type="ECO:0000313" key="3">
    <source>
        <dbReference type="EMBL" id="HIR04931.1"/>
    </source>
</evidence>
<proteinExistence type="inferred from homology"/>
<dbReference type="Proteomes" id="UP000824250">
    <property type="component" value="Unassembled WGS sequence"/>
</dbReference>